<proteinExistence type="predicted"/>
<feature type="compositionally biased region" description="Low complexity" evidence="1">
    <location>
        <begin position="194"/>
        <end position="206"/>
    </location>
</feature>
<feature type="compositionally biased region" description="Low complexity" evidence="1">
    <location>
        <begin position="224"/>
        <end position="236"/>
    </location>
</feature>
<feature type="compositionally biased region" description="Basic and acidic residues" evidence="1">
    <location>
        <begin position="250"/>
        <end position="271"/>
    </location>
</feature>
<comment type="caution">
    <text evidence="2">The sequence shown here is derived from an EMBL/GenBank/DDBJ whole genome shotgun (WGS) entry which is preliminary data.</text>
</comment>
<protein>
    <submittedName>
        <fullName evidence="2">Uncharacterized protein</fullName>
    </submittedName>
</protein>
<accession>A0A2C6L763</accession>
<dbReference type="GeneID" id="94425214"/>
<reference evidence="2 3" key="1">
    <citation type="journal article" date="2017" name="Int. J. Parasitol.">
        <title>The genome of the protozoan parasite Cystoisospora suis and a reverse vaccinology approach to identify vaccine candidates.</title>
        <authorList>
            <person name="Palmieri N."/>
            <person name="Shrestha A."/>
            <person name="Ruttkowski B."/>
            <person name="Beck T."/>
            <person name="Vogl C."/>
            <person name="Tomley F."/>
            <person name="Blake D.P."/>
            <person name="Joachim A."/>
        </authorList>
    </citation>
    <scope>NUCLEOTIDE SEQUENCE [LARGE SCALE GENOMIC DNA]</scope>
    <source>
        <strain evidence="2 3">Wien I</strain>
    </source>
</reference>
<dbReference type="RefSeq" id="XP_067926020.1">
    <property type="nucleotide sequence ID" value="XM_068062003.1"/>
</dbReference>
<dbReference type="Proteomes" id="UP000221165">
    <property type="component" value="Unassembled WGS sequence"/>
</dbReference>
<feature type="compositionally biased region" description="Basic and acidic residues" evidence="1">
    <location>
        <begin position="174"/>
        <end position="191"/>
    </location>
</feature>
<feature type="compositionally biased region" description="Basic and acidic residues" evidence="1">
    <location>
        <begin position="209"/>
        <end position="223"/>
    </location>
</feature>
<feature type="compositionally biased region" description="Polar residues" evidence="1">
    <location>
        <begin position="150"/>
        <end position="172"/>
    </location>
</feature>
<feature type="region of interest" description="Disordered" evidence="1">
    <location>
        <begin position="142"/>
        <end position="415"/>
    </location>
</feature>
<organism evidence="2 3">
    <name type="scientific">Cystoisospora suis</name>
    <dbReference type="NCBI Taxonomy" id="483139"/>
    <lineage>
        <taxon>Eukaryota</taxon>
        <taxon>Sar</taxon>
        <taxon>Alveolata</taxon>
        <taxon>Apicomplexa</taxon>
        <taxon>Conoidasida</taxon>
        <taxon>Coccidia</taxon>
        <taxon>Eucoccidiorida</taxon>
        <taxon>Eimeriorina</taxon>
        <taxon>Sarcocystidae</taxon>
        <taxon>Cystoisospora</taxon>
    </lineage>
</organism>
<name>A0A2C6L763_9APIC</name>
<dbReference type="AlphaFoldDB" id="A0A2C6L763"/>
<feature type="compositionally biased region" description="Low complexity" evidence="1">
    <location>
        <begin position="350"/>
        <end position="386"/>
    </location>
</feature>
<sequence>MTGGVFPILEGGGGEGNRTVLMRVKDILSTSLAFKSPSCSCFEYTPPRLLSSFSHSGFASPSQPFSFPPNSSPFFIPSSSSFCPSVSPQQRPLCLPGHPLASSSPLGFPRRSFSGVSSLNFIIFPETDRSFSSSLRFRTEFRRGVRTEPKPTQNDGHLQAKNISSSSKTDTSNAEEKKKQGSLKRKTDEHLTASLTSSSSPLSSSSEDMQTRGERRGKGEHSSSLRSRRFSSCSPSKETDAESLKAGGTSEKDKEQGRQELTKKKRVESCRDLPANEEEEISTVLDQSYVGSEEDPLSREASLEKKKNKKRIIDQAEKNPRAQSLEEGPPLSVGRRIDGRKRKEQEEDTSPSFSTEHSSSIPNKSSVNELSSSSSSSSSSRSEPSSTFHDNEGSEGEEEETSSAFSSPVSGHASLLSQRSPYTRFDCMRTSQEEPLLKDALSKFKSIVKEQTERRGGKGWHVYEGWPPRSRIPLGNEQSKFGPLNRRVFVFNRRSGCGRRRIPTLVICCASKPVLMLDEPEFEALVQKLPWIKHEMTEFKKLL</sequence>
<evidence type="ECO:0000313" key="3">
    <source>
        <dbReference type="Proteomes" id="UP000221165"/>
    </source>
</evidence>
<feature type="compositionally biased region" description="Basic and acidic residues" evidence="1">
    <location>
        <begin position="335"/>
        <end position="345"/>
    </location>
</feature>
<dbReference type="VEuPathDB" id="ToxoDB:CSUI_001800"/>
<evidence type="ECO:0000313" key="2">
    <source>
        <dbReference type="EMBL" id="PHJ24347.1"/>
    </source>
</evidence>
<dbReference type="EMBL" id="MIGC01000722">
    <property type="protein sequence ID" value="PHJ24347.1"/>
    <property type="molecule type" value="Genomic_DNA"/>
</dbReference>
<feature type="compositionally biased region" description="Basic and acidic residues" evidence="1">
    <location>
        <begin position="296"/>
        <end position="320"/>
    </location>
</feature>
<dbReference type="OrthoDB" id="360604at2759"/>
<evidence type="ECO:0000256" key="1">
    <source>
        <dbReference type="SAM" id="MobiDB-lite"/>
    </source>
</evidence>
<gene>
    <name evidence="2" type="ORF">CSUI_001800</name>
</gene>
<keyword evidence="3" id="KW-1185">Reference proteome</keyword>